<evidence type="ECO:0000313" key="1">
    <source>
        <dbReference type="EMBL" id="OOQ60401.1"/>
    </source>
</evidence>
<keyword evidence="2" id="KW-1185">Reference proteome</keyword>
<sequence length="82" mass="8927">MSEMAFNGADLKINPKVIERLFGITPMKFVHHIAIWLCLQIIVDTEIGSILCKKTILGKHTSEITAIKVAIEGPATLAVLGL</sequence>
<dbReference type="AlphaFoldDB" id="A0A1S9PHG4"/>
<reference evidence="1 2" key="1">
    <citation type="submission" date="2016-07" db="EMBL/GenBank/DDBJ databases">
        <title>Genomic analysis of zinc-resistant bacterium Mucilaginibacter pedocola TBZ30.</title>
        <authorList>
            <person name="Huang J."/>
            <person name="Tang J."/>
        </authorList>
    </citation>
    <scope>NUCLEOTIDE SEQUENCE [LARGE SCALE GENOMIC DNA]</scope>
    <source>
        <strain evidence="1 2">TBZ30</strain>
    </source>
</reference>
<name>A0A1S9PHG4_9SPHI</name>
<protein>
    <submittedName>
        <fullName evidence="1">Uncharacterized protein</fullName>
    </submittedName>
</protein>
<comment type="caution">
    <text evidence="1">The sequence shown here is derived from an EMBL/GenBank/DDBJ whole genome shotgun (WGS) entry which is preliminary data.</text>
</comment>
<gene>
    <name evidence="1" type="ORF">BC343_25630</name>
</gene>
<proteinExistence type="predicted"/>
<dbReference type="EMBL" id="MBTF01000007">
    <property type="protein sequence ID" value="OOQ60401.1"/>
    <property type="molecule type" value="Genomic_DNA"/>
</dbReference>
<dbReference type="Proteomes" id="UP000189739">
    <property type="component" value="Unassembled WGS sequence"/>
</dbReference>
<accession>A0A1S9PHG4</accession>
<organism evidence="1 2">
    <name type="scientific">Mucilaginibacter pedocola</name>
    <dbReference type="NCBI Taxonomy" id="1792845"/>
    <lineage>
        <taxon>Bacteria</taxon>
        <taxon>Pseudomonadati</taxon>
        <taxon>Bacteroidota</taxon>
        <taxon>Sphingobacteriia</taxon>
        <taxon>Sphingobacteriales</taxon>
        <taxon>Sphingobacteriaceae</taxon>
        <taxon>Mucilaginibacter</taxon>
    </lineage>
</organism>
<evidence type="ECO:0000313" key="2">
    <source>
        <dbReference type="Proteomes" id="UP000189739"/>
    </source>
</evidence>